<evidence type="ECO:0000313" key="2">
    <source>
        <dbReference type="EMBL" id="ERT68031.1"/>
    </source>
</evidence>
<dbReference type="Gene3D" id="3.40.30.10">
    <property type="entry name" value="Glutaredoxin"/>
    <property type="match status" value="1"/>
</dbReference>
<organism evidence="2 3">
    <name type="scientific">Cetobacterium somerae ATCC BAA-474</name>
    <dbReference type="NCBI Taxonomy" id="1319815"/>
    <lineage>
        <taxon>Bacteria</taxon>
        <taxon>Fusobacteriati</taxon>
        <taxon>Fusobacteriota</taxon>
        <taxon>Fusobacteriia</taxon>
        <taxon>Fusobacteriales</taxon>
        <taxon>Fusobacteriaceae</taxon>
        <taxon>Cetobacterium</taxon>
    </lineage>
</organism>
<dbReference type="eggNOG" id="COG0526">
    <property type="taxonomic scope" value="Bacteria"/>
</dbReference>
<dbReference type="InterPro" id="IPR011047">
    <property type="entry name" value="Quinoprotein_ADH-like_sf"/>
</dbReference>
<dbReference type="STRING" id="1319815.HMPREF0202_02066"/>
<dbReference type="GO" id="GO:0004062">
    <property type="term" value="F:aryl sulfotransferase activity"/>
    <property type="evidence" value="ECO:0007669"/>
    <property type="project" value="InterPro"/>
</dbReference>
<gene>
    <name evidence="2" type="ORF">HMPREF0202_02066</name>
</gene>
<protein>
    <submittedName>
        <fullName evidence="2">Thioredoxin</fullName>
    </submittedName>
</protein>
<dbReference type="CDD" id="cd02947">
    <property type="entry name" value="TRX_family"/>
    <property type="match status" value="1"/>
</dbReference>
<dbReference type="InterPro" id="IPR053143">
    <property type="entry name" value="Arylsulfate_ST"/>
</dbReference>
<dbReference type="PANTHER" id="PTHR35340:SF5">
    <property type="entry name" value="ASST-DOMAIN-CONTAINING PROTEIN"/>
    <property type="match status" value="1"/>
</dbReference>
<accession>U7V930</accession>
<dbReference type="SUPFAM" id="SSF52833">
    <property type="entry name" value="Thioredoxin-like"/>
    <property type="match status" value="1"/>
</dbReference>
<dbReference type="EMBL" id="AXZF01000089">
    <property type="protein sequence ID" value="ERT68031.1"/>
    <property type="molecule type" value="Genomic_DNA"/>
</dbReference>
<dbReference type="Proteomes" id="UP000017081">
    <property type="component" value="Unassembled WGS sequence"/>
</dbReference>
<dbReference type="Pfam" id="PF00085">
    <property type="entry name" value="Thioredoxin"/>
    <property type="match status" value="1"/>
</dbReference>
<reference evidence="2 3" key="1">
    <citation type="submission" date="2013-08" db="EMBL/GenBank/DDBJ databases">
        <authorList>
            <person name="Weinstock G."/>
            <person name="Sodergren E."/>
            <person name="Wylie T."/>
            <person name="Fulton L."/>
            <person name="Fulton R."/>
            <person name="Fronick C."/>
            <person name="O'Laughlin M."/>
            <person name="Godfrey J."/>
            <person name="Miner T."/>
            <person name="Herter B."/>
            <person name="Appelbaum E."/>
            <person name="Cordes M."/>
            <person name="Lek S."/>
            <person name="Wollam A."/>
            <person name="Pepin K.H."/>
            <person name="Palsikar V.B."/>
            <person name="Mitreva M."/>
            <person name="Wilson R.K."/>
        </authorList>
    </citation>
    <scope>NUCLEOTIDE SEQUENCE [LARGE SCALE GENOMIC DNA]</scope>
    <source>
        <strain evidence="2 3">ATCC BAA-474</strain>
    </source>
</reference>
<dbReference type="SUPFAM" id="SSF50998">
    <property type="entry name" value="Quinoprotein alcohol dehydrogenase-like"/>
    <property type="match status" value="1"/>
</dbReference>
<dbReference type="AlphaFoldDB" id="U7V930"/>
<keyword evidence="3" id="KW-1185">Reference proteome</keyword>
<dbReference type="PROSITE" id="PS51352">
    <property type="entry name" value="THIOREDOXIN_2"/>
    <property type="match status" value="1"/>
</dbReference>
<comment type="caution">
    <text evidence="2">The sequence shown here is derived from an EMBL/GenBank/DDBJ whole genome shotgun (WGS) entry which is preliminary data.</text>
</comment>
<dbReference type="RefSeq" id="WP_023051599.1">
    <property type="nucleotide sequence ID" value="NZ_CP173060.2"/>
</dbReference>
<dbReference type="Pfam" id="PF05935">
    <property type="entry name" value="Arylsulfotrans"/>
    <property type="match status" value="1"/>
</dbReference>
<dbReference type="PANTHER" id="PTHR35340">
    <property type="entry name" value="PQQ ENZYME REPEAT PROTEIN-RELATED"/>
    <property type="match status" value="1"/>
</dbReference>
<evidence type="ECO:0000259" key="1">
    <source>
        <dbReference type="PROSITE" id="PS51352"/>
    </source>
</evidence>
<dbReference type="InterPro" id="IPR013766">
    <property type="entry name" value="Thioredoxin_domain"/>
</dbReference>
<sequence>MGHPTIYPTGATIYNPEKAWSGYTLFPLKGQGVMLIDMNGGEIRLWENLKGFPAKMFPGGYVLGSKRERSSKFGMQDYEDVVQLDWDGNEVWRFDRYEYIEDEGTEPRWMARQHHDYQREGNPVGYYAPGMEPKVHGGKTLILGHKTVRNLKISDKLLLDDVIYEVDEDGKIIWEWVCNEHFDEFGFSEEAKNVLFRNPNLRSVEPEKVGDWMHINSMSALGPNKWYDAGDERFHPDNIIWDGRETNIIAIISKETGEVVWKIGPYYNTPEFKHLGCIIGQHHAHMIPRGLPGEGNVLVFDNGGWAGYGAPNPESKYGEKNARRDYSRILEIDPVTLEIVWQYTPKEAGFVMPLDASRFYSPFISGAQRLANGNTLITEGSNGRLIEVTPSYEIVWEYINPYWDKEIMNMNMIFRAYRVPYEWVPQLEKPEETPIKKVDVSTFRVPGSKPLGGATRVAVDGVSPWEKSNALNACVAAGDETEEKPKLFKINSTLFAHLDEKNLNDEISKVENIGMIFVGAERCKNCMALQPILEELVPIYKEEANMVAFHLDADKNKEFMSKHSLKSIPVLLLVKDNEIVDRLSGFNPIDEVEEFIERNL</sequence>
<dbReference type="PATRIC" id="fig|1319815.3.peg.1989"/>
<proteinExistence type="predicted"/>
<dbReference type="HOGENOM" id="CLU_032299_0_0_0"/>
<name>U7V930_9FUSO</name>
<dbReference type="InterPro" id="IPR036249">
    <property type="entry name" value="Thioredoxin-like_sf"/>
</dbReference>
<feature type="domain" description="Thioredoxin" evidence="1">
    <location>
        <begin position="445"/>
        <end position="600"/>
    </location>
</feature>
<dbReference type="InterPro" id="IPR010262">
    <property type="entry name" value="Arylsulfotransferase_bact"/>
</dbReference>
<evidence type="ECO:0000313" key="3">
    <source>
        <dbReference type="Proteomes" id="UP000017081"/>
    </source>
</evidence>